<dbReference type="InterPro" id="IPR036191">
    <property type="entry name" value="RRF_sf"/>
</dbReference>
<dbReference type="Gene3D" id="3.30.1360.40">
    <property type="match status" value="1"/>
</dbReference>
<dbReference type="FunFam" id="3.30.1360.40:FF:000001">
    <property type="entry name" value="Ribosome-recycling factor"/>
    <property type="match status" value="1"/>
</dbReference>
<dbReference type="GO" id="GO:0005737">
    <property type="term" value="C:cytoplasm"/>
    <property type="evidence" value="ECO:0007669"/>
    <property type="project" value="UniProtKB-SubCell"/>
</dbReference>
<dbReference type="AlphaFoldDB" id="A0A975GIM1"/>
<reference evidence="8" key="1">
    <citation type="journal article" date="2021" name="Microb. Physiol.">
        <title>Proteogenomic Insights into the Physiology of Marine, Sulfate-Reducing, Filamentous Desulfonema limicola and Desulfonema magnum.</title>
        <authorList>
            <person name="Schnaars V."/>
            <person name="Wohlbrand L."/>
            <person name="Scheve S."/>
            <person name="Hinrichs C."/>
            <person name="Reinhardt R."/>
            <person name="Rabus R."/>
        </authorList>
    </citation>
    <scope>NUCLEOTIDE SEQUENCE</scope>
    <source>
        <strain evidence="8">5ac10</strain>
    </source>
</reference>
<dbReference type="GO" id="GO:0006415">
    <property type="term" value="P:translational termination"/>
    <property type="evidence" value="ECO:0007669"/>
    <property type="project" value="UniProtKB-UniRule"/>
</dbReference>
<dbReference type="HAMAP" id="MF_00040">
    <property type="entry name" value="RRF"/>
    <property type="match status" value="1"/>
</dbReference>
<dbReference type="NCBIfam" id="TIGR00496">
    <property type="entry name" value="frr"/>
    <property type="match status" value="1"/>
</dbReference>
<dbReference type="FunFam" id="1.10.132.20:FF:000001">
    <property type="entry name" value="Ribosome-recycling factor"/>
    <property type="match status" value="1"/>
</dbReference>
<evidence type="ECO:0000256" key="1">
    <source>
        <dbReference type="ARBA" id="ARBA00004496"/>
    </source>
</evidence>
<dbReference type="InterPro" id="IPR023584">
    <property type="entry name" value="Ribosome_recyc_fac_dom"/>
</dbReference>
<dbReference type="GO" id="GO:0043023">
    <property type="term" value="F:ribosomal large subunit binding"/>
    <property type="evidence" value="ECO:0007669"/>
    <property type="project" value="TreeGrafter"/>
</dbReference>
<dbReference type="SUPFAM" id="SSF55194">
    <property type="entry name" value="Ribosome recycling factor, RRF"/>
    <property type="match status" value="1"/>
</dbReference>
<dbReference type="RefSeq" id="WP_207688419.1">
    <property type="nucleotide sequence ID" value="NZ_CP061799.1"/>
</dbReference>
<dbReference type="Pfam" id="PF01765">
    <property type="entry name" value="RRF"/>
    <property type="match status" value="1"/>
</dbReference>
<dbReference type="InterPro" id="IPR002661">
    <property type="entry name" value="Ribosome_recyc_fac"/>
</dbReference>
<gene>
    <name evidence="6 8" type="primary">frr</name>
    <name evidence="8" type="ORF">dnl_48750</name>
</gene>
<feature type="domain" description="Ribosome recycling factor" evidence="7">
    <location>
        <begin position="20"/>
        <end position="182"/>
    </location>
</feature>
<accession>A0A975GIM1</accession>
<sequence>MIESTFNETRDRMGKSIAALEKELKRVRTGRASLSLLDGIKVDYYGTPTPLNQMASLSVPESRLINIQPWDVSVIKDIEKAILKSSLGLTPSNDGKLVRISIPPLTEQRRKELVKVVSKIGEDSKIAVRNIRRDSNELLKGLKNDGEISEDDSFKAQDQVQKITDEYIKQIDEICKEKEKEIIEF</sequence>
<evidence type="ECO:0000256" key="4">
    <source>
        <dbReference type="ARBA" id="ARBA00022917"/>
    </source>
</evidence>
<evidence type="ECO:0000256" key="6">
    <source>
        <dbReference type="HAMAP-Rule" id="MF_00040"/>
    </source>
</evidence>
<protein>
    <recommendedName>
        <fullName evidence="6">Ribosome-recycling factor</fullName>
        <shortName evidence="6">RRF</shortName>
    </recommendedName>
    <alternativeName>
        <fullName evidence="6">Ribosome-releasing factor</fullName>
    </alternativeName>
</protein>
<dbReference type="CDD" id="cd00520">
    <property type="entry name" value="RRF"/>
    <property type="match status" value="1"/>
</dbReference>
<keyword evidence="3 6" id="KW-0963">Cytoplasm</keyword>
<dbReference type="PANTHER" id="PTHR20982">
    <property type="entry name" value="RIBOSOME RECYCLING FACTOR"/>
    <property type="match status" value="1"/>
</dbReference>
<evidence type="ECO:0000313" key="9">
    <source>
        <dbReference type="Proteomes" id="UP000663720"/>
    </source>
</evidence>
<organism evidence="8 9">
    <name type="scientific">Desulfonema limicola</name>
    <dbReference type="NCBI Taxonomy" id="45656"/>
    <lineage>
        <taxon>Bacteria</taxon>
        <taxon>Pseudomonadati</taxon>
        <taxon>Thermodesulfobacteriota</taxon>
        <taxon>Desulfobacteria</taxon>
        <taxon>Desulfobacterales</taxon>
        <taxon>Desulfococcaceae</taxon>
        <taxon>Desulfonema</taxon>
    </lineage>
</organism>
<name>A0A975GIM1_9BACT</name>
<evidence type="ECO:0000313" key="8">
    <source>
        <dbReference type="EMBL" id="QTA82499.1"/>
    </source>
</evidence>
<keyword evidence="9" id="KW-1185">Reference proteome</keyword>
<evidence type="ECO:0000259" key="7">
    <source>
        <dbReference type="Pfam" id="PF01765"/>
    </source>
</evidence>
<evidence type="ECO:0000256" key="5">
    <source>
        <dbReference type="ARBA" id="ARBA00025050"/>
    </source>
</evidence>
<dbReference type="Gene3D" id="1.10.132.20">
    <property type="entry name" value="Ribosome-recycling factor"/>
    <property type="match status" value="1"/>
</dbReference>
<dbReference type="EMBL" id="CP061799">
    <property type="protein sequence ID" value="QTA82499.1"/>
    <property type="molecule type" value="Genomic_DNA"/>
</dbReference>
<dbReference type="KEGG" id="dli:dnl_48750"/>
<evidence type="ECO:0000256" key="2">
    <source>
        <dbReference type="ARBA" id="ARBA00005912"/>
    </source>
</evidence>
<dbReference type="PANTHER" id="PTHR20982:SF3">
    <property type="entry name" value="MITOCHONDRIAL RIBOSOME RECYCLING FACTOR PSEUDO 1"/>
    <property type="match status" value="1"/>
</dbReference>
<evidence type="ECO:0000256" key="3">
    <source>
        <dbReference type="ARBA" id="ARBA00022490"/>
    </source>
</evidence>
<comment type="subcellular location">
    <subcellularLocation>
        <location evidence="1 6">Cytoplasm</location>
    </subcellularLocation>
</comment>
<keyword evidence="4 6" id="KW-0648">Protein biosynthesis</keyword>
<comment type="function">
    <text evidence="5 6">Responsible for the release of ribosomes from messenger RNA at the termination of protein biosynthesis. May increase the efficiency of translation by recycling ribosomes from one round of translation to another.</text>
</comment>
<dbReference type="Proteomes" id="UP000663720">
    <property type="component" value="Chromosome"/>
</dbReference>
<comment type="similarity">
    <text evidence="2 6">Belongs to the RRF family.</text>
</comment>
<proteinExistence type="inferred from homology"/>